<dbReference type="Proteomes" id="UP000245919">
    <property type="component" value="Chromosome"/>
</dbReference>
<dbReference type="InterPro" id="IPR036249">
    <property type="entry name" value="Thioredoxin-like_sf"/>
</dbReference>
<dbReference type="AlphaFoldDB" id="A0A2Z3KLL5"/>
<evidence type="ECO:0000313" key="2">
    <source>
        <dbReference type="EMBL" id="AWN66544.1"/>
    </source>
</evidence>
<evidence type="ECO:0000313" key="3">
    <source>
        <dbReference type="Proteomes" id="UP000245919"/>
    </source>
</evidence>
<dbReference type="RefSeq" id="WP_109991233.1">
    <property type="nucleotide sequence ID" value="NZ_CP028160.1"/>
</dbReference>
<dbReference type="SUPFAM" id="SSF52833">
    <property type="entry name" value="Thioredoxin-like"/>
    <property type="match status" value="1"/>
</dbReference>
<proteinExistence type="inferred from homology"/>
<dbReference type="Pfam" id="PF03960">
    <property type="entry name" value="ArsC"/>
    <property type="match status" value="1"/>
</dbReference>
<dbReference type="InterPro" id="IPR006660">
    <property type="entry name" value="Arsenate_reductase-like"/>
</dbReference>
<reference evidence="2 3" key="1">
    <citation type="submission" date="2018-03" db="EMBL/GenBank/DDBJ databases">
        <title>Genome sequence of Lactococcus lactis strain 14B4 from almond drupe.</title>
        <authorList>
            <person name="Tran T.D."/>
            <person name="McGarvey J.A."/>
            <person name="Huynh S."/>
            <person name="Parker C.T."/>
        </authorList>
    </citation>
    <scope>NUCLEOTIDE SEQUENCE [LARGE SCALE GENOMIC DNA]</scope>
    <source>
        <strain evidence="2 3">14B4</strain>
    </source>
</reference>
<name>A0A2Z3KLL5_LACLL</name>
<dbReference type="Gene3D" id="3.40.30.10">
    <property type="entry name" value="Glutaredoxin"/>
    <property type="match status" value="1"/>
</dbReference>
<organism evidence="2 3">
    <name type="scientific">Lactococcus lactis subsp. lactis</name>
    <name type="common">Streptococcus lactis</name>
    <dbReference type="NCBI Taxonomy" id="1360"/>
    <lineage>
        <taxon>Bacteria</taxon>
        <taxon>Bacillati</taxon>
        <taxon>Bacillota</taxon>
        <taxon>Bacilli</taxon>
        <taxon>Lactobacillales</taxon>
        <taxon>Streptococcaceae</taxon>
        <taxon>Lactococcus</taxon>
    </lineage>
</organism>
<accession>A0A2Z3KLL5</accession>
<dbReference type="PROSITE" id="PS51353">
    <property type="entry name" value="ARSC"/>
    <property type="match status" value="1"/>
</dbReference>
<dbReference type="GeneID" id="89634172"/>
<protein>
    <recommendedName>
        <fullName evidence="4">Spx/MgsR family RNA polymerase-binding regulatory protein</fullName>
    </recommendedName>
</protein>
<evidence type="ECO:0000256" key="1">
    <source>
        <dbReference type="PROSITE-ProRule" id="PRU01282"/>
    </source>
</evidence>
<dbReference type="EMBL" id="CP028160">
    <property type="protein sequence ID" value="AWN66544.1"/>
    <property type="molecule type" value="Genomic_DNA"/>
</dbReference>
<evidence type="ECO:0008006" key="4">
    <source>
        <dbReference type="Google" id="ProtNLM"/>
    </source>
</evidence>
<comment type="similarity">
    <text evidence="1">Belongs to the ArsC family.</text>
</comment>
<sequence length="137" mass="16018">MLTLITSSSCASSRKVVAWLKDYNIPFVEKKMHELNFEDLKNILTLTDRGTPELEVRESSSAKEKGEWAKIHKAVIEAPNLEYLIGLIQHHPRHFRTPILFTKNKLSFGYNDNELRSFISRDKRRIMREIASVFEEK</sequence>
<dbReference type="PANTHER" id="PTHR30041">
    <property type="entry name" value="ARSENATE REDUCTASE"/>
    <property type="match status" value="1"/>
</dbReference>
<gene>
    <name evidence="2" type="ORF">LL14B4_10305</name>
</gene>
<dbReference type="PANTHER" id="PTHR30041:SF7">
    <property type="entry name" value="GLOBAL TRANSCRIPTIONAL REGULATOR SPX"/>
    <property type="match status" value="1"/>
</dbReference>